<reference evidence="1 2" key="1">
    <citation type="journal article" date="2003" name="Cell">
        <title>Origins of highly mosaic mycobacteriophage genomes.</title>
        <authorList>
            <person name="Pedulla M.L."/>
            <person name="Ford M.E."/>
            <person name="Houtz J.M."/>
            <person name="Karthikeyan T."/>
            <person name="Wadsworth C."/>
            <person name="Lewis J.A."/>
            <person name="Jacobs-Sera D."/>
            <person name="Falbo J."/>
            <person name="Gross J."/>
            <person name="Pannunzio N.R."/>
            <person name="Brucker W."/>
            <person name="Kumar V."/>
            <person name="Kandasamy J."/>
            <person name="Keenan L."/>
            <person name="Bardarov S."/>
            <person name="Kriakov J."/>
            <person name="Lawrence J.G."/>
            <person name="Jacobs W.R. Jr."/>
            <person name="Hendrix R.W."/>
            <person name="Hatfull G.F."/>
        </authorList>
    </citation>
    <scope>NUCLEOTIDE SEQUENCE</scope>
</reference>
<gene>
    <name evidence="1" type="primary">59</name>
    <name evidence="1" type="ORF">PBI_CHE9D_59</name>
</gene>
<proteinExistence type="predicted"/>
<dbReference type="EMBL" id="AY129336">
    <property type="protein sequence ID" value="AAN07977.1"/>
    <property type="molecule type" value="Genomic_DNA"/>
</dbReference>
<accession>Q855Q4</accession>
<dbReference type="KEGG" id="vg:2700910"/>
<evidence type="ECO:0000313" key="2">
    <source>
        <dbReference type="Proteomes" id="UP000006819"/>
    </source>
</evidence>
<dbReference type="Proteomes" id="UP000006819">
    <property type="component" value="Segment"/>
</dbReference>
<name>Q855Q4_9CAUD</name>
<keyword evidence="2" id="KW-1185">Reference proteome</keyword>
<protein>
    <submittedName>
        <fullName evidence="1">Uncharacterized protein</fullName>
    </submittedName>
</protein>
<organism evidence="1 2">
    <name type="scientific">Mycobacterium phage Che9d</name>
    <dbReference type="NCBI Taxonomy" id="2907834"/>
    <lineage>
        <taxon>Viruses</taxon>
        <taxon>Duplodnaviria</taxon>
        <taxon>Heunggongvirae</taxon>
        <taxon>Uroviricota</taxon>
        <taxon>Caudoviricetes</taxon>
        <taxon>Gracegardnervirinae</taxon>
        <taxon>Avanivirus</taxon>
        <taxon>Avanivirus Che9d</taxon>
    </lineage>
</organism>
<dbReference type="RefSeq" id="NP_818032.1">
    <property type="nucleotide sequence ID" value="NC_004686.2"/>
</dbReference>
<sequence length="81" mass="9124">MKSFVETPIGTVVVTTRPGNRTDEEYAPWETWIAHRLARFAWDGYDSLSSARAAHKVMASDPEWLANEVLEYARSVKSVPA</sequence>
<evidence type="ECO:0000313" key="1">
    <source>
        <dbReference type="EMBL" id="AAN07977.1"/>
    </source>
</evidence>
<dbReference type="GeneID" id="2700910"/>